<comment type="caution">
    <text evidence="3">The sequence shown here is derived from an EMBL/GenBank/DDBJ whole genome shotgun (WGS) entry which is preliminary data.</text>
</comment>
<reference evidence="3" key="1">
    <citation type="submission" date="2022-11" db="EMBL/GenBank/DDBJ databases">
        <title>Parathalassolutuus dongxingensis gen. nov., sp. nov., a novel member of family Oceanospirillaceae isolated from a coastal shrimp pond in Guangxi, China.</title>
        <authorList>
            <person name="Chen H."/>
        </authorList>
    </citation>
    <scope>NUCLEOTIDE SEQUENCE</scope>
    <source>
        <strain evidence="3">G-43</strain>
    </source>
</reference>
<dbReference type="Pfam" id="PF02169">
    <property type="entry name" value="LPP20"/>
    <property type="match status" value="1"/>
</dbReference>
<feature type="region of interest" description="Disordered" evidence="1">
    <location>
        <begin position="167"/>
        <end position="196"/>
    </location>
</feature>
<accession>A0A9X3IQJ9</accession>
<feature type="domain" description="Lipoprotein LPP20-like" evidence="2">
    <location>
        <begin position="50"/>
        <end position="124"/>
    </location>
</feature>
<name>A0A9X3IQJ9_9GAMM</name>
<evidence type="ECO:0000259" key="2">
    <source>
        <dbReference type="Pfam" id="PF02169"/>
    </source>
</evidence>
<organism evidence="3 4">
    <name type="scientific">Parathalassolituus penaei</name>
    <dbReference type="NCBI Taxonomy" id="2997323"/>
    <lineage>
        <taxon>Bacteria</taxon>
        <taxon>Pseudomonadati</taxon>
        <taxon>Pseudomonadota</taxon>
        <taxon>Gammaproteobacteria</taxon>
        <taxon>Oceanospirillales</taxon>
        <taxon>Oceanospirillaceae</taxon>
        <taxon>Parathalassolituus</taxon>
    </lineage>
</organism>
<gene>
    <name evidence="3" type="ORF">OUO13_01565</name>
</gene>
<protein>
    <submittedName>
        <fullName evidence="3">LPP20 family lipoprotein</fullName>
    </submittedName>
</protein>
<dbReference type="RefSeq" id="WP_283172094.1">
    <property type="nucleotide sequence ID" value="NZ_JAPNOA010000006.1"/>
</dbReference>
<evidence type="ECO:0000256" key="1">
    <source>
        <dbReference type="SAM" id="MobiDB-lite"/>
    </source>
</evidence>
<dbReference type="Proteomes" id="UP001150830">
    <property type="component" value="Unassembled WGS sequence"/>
</dbReference>
<proteinExistence type="predicted"/>
<keyword evidence="3" id="KW-0449">Lipoprotein</keyword>
<keyword evidence="4" id="KW-1185">Reference proteome</keyword>
<dbReference type="InterPro" id="IPR024952">
    <property type="entry name" value="LPP20-like_dom"/>
</dbReference>
<evidence type="ECO:0000313" key="3">
    <source>
        <dbReference type="EMBL" id="MCY0963876.1"/>
    </source>
</evidence>
<sequence length="202" mass="22156">MSSCSNDWMRSQRQSSGDYFRPVEQQADPVAPLVIRVTGYAALSNAKNLSEAQRRLLAMRGSQVDAYRTMAERVYGTAIQGATTVRDMVVENDRLRTWVESSLQGARVVSTDVLPDGSVETVLEMVIDQGFRNCLQTNGNQRMNVDCRIPLGSHLGMAKPVQTEQNRMDVGSNPYSGSAPQPDMAAPSSTPKGAQSGFYFIE</sequence>
<dbReference type="EMBL" id="JAPNOA010000006">
    <property type="protein sequence ID" value="MCY0963876.1"/>
    <property type="molecule type" value="Genomic_DNA"/>
</dbReference>
<evidence type="ECO:0000313" key="4">
    <source>
        <dbReference type="Proteomes" id="UP001150830"/>
    </source>
</evidence>
<dbReference type="AlphaFoldDB" id="A0A9X3IQJ9"/>